<evidence type="ECO:0000313" key="4">
    <source>
        <dbReference type="Proteomes" id="UP000019849"/>
    </source>
</evidence>
<keyword evidence="5" id="KW-1185">Reference proteome</keyword>
<evidence type="ECO:0000313" key="3">
    <source>
        <dbReference type="EMBL" id="TDR36846.1"/>
    </source>
</evidence>
<feature type="compositionally biased region" description="Basic and acidic residues" evidence="1">
    <location>
        <begin position="1"/>
        <end position="11"/>
    </location>
</feature>
<dbReference type="PIRSF" id="PIRSF030820">
    <property type="entry name" value="UCP030820"/>
    <property type="match status" value="1"/>
</dbReference>
<dbReference type="EMBL" id="SNZF01000004">
    <property type="protein sequence ID" value="TDR36846.1"/>
    <property type="molecule type" value="Genomic_DNA"/>
</dbReference>
<dbReference type="PATRIC" id="fig|69279.3.peg.1220"/>
<reference evidence="2 4" key="1">
    <citation type="submission" date="2014-02" db="EMBL/GenBank/DDBJ databases">
        <title>Aquamicrobium defluvii Genome sequencing.</title>
        <authorList>
            <person name="Wang X."/>
        </authorList>
    </citation>
    <scope>NUCLEOTIDE SEQUENCE [LARGE SCALE GENOMIC DNA]</scope>
    <source>
        <strain evidence="2 4">W13Z1</strain>
    </source>
</reference>
<dbReference type="InterPro" id="IPR008318">
    <property type="entry name" value="UCP030820"/>
</dbReference>
<dbReference type="OrthoDB" id="9800421at2"/>
<dbReference type="STRING" id="69279.BG36_21435"/>
<sequence length="186" mass="20338">MSETIAGRDENPAPESRLWTPHGFRDDEWVHAETADALAGNGRVILPLAVFLELDPQARALNRERLGVLLQPGDQLDAIAGLLDTLSLVALAFPAYNDGRSYSKAELLRSRHGFKGAVRAVGDVLYDQLSHMLRVGFDEFIIANPVLIRRLEDGNTGGLPLHYQPSARSSGATGGYSWRRAGHNRA</sequence>
<comment type="caution">
    <text evidence="2">The sequence shown here is derived from an EMBL/GenBank/DDBJ whole genome shotgun (WGS) entry which is preliminary data.</text>
</comment>
<accession>A0A011UTS8</accession>
<dbReference type="Proteomes" id="UP000019849">
    <property type="component" value="Unassembled WGS sequence"/>
</dbReference>
<proteinExistence type="predicted"/>
<reference evidence="3 5" key="2">
    <citation type="submission" date="2019-03" db="EMBL/GenBank/DDBJ databases">
        <title>Genomic Encyclopedia of Type Strains, Phase IV (KMG-IV): sequencing the most valuable type-strain genomes for metagenomic binning, comparative biology and taxonomic classification.</title>
        <authorList>
            <person name="Goeker M."/>
        </authorList>
    </citation>
    <scope>NUCLEOTIDE SEQUENCE [LARGE SCALE GENOMIC DNA]</scope>
    <source>
        <strain evidence="3 5">DSM 11603</strain>
    </source>
</reference>
<evidence type="ECO:0000313" key="2">
    <source>
        <dbReference type="EMBL" id="EXL09666.1"/>
    </source>
</evidence>
<dbReference type="Proteomes" id="UP000294958">
    <property type="component" value="Unassembled WGS sequence"/>
</dbReference>
<evidence type="ECO:0000313" key="5">
    <source>
        <dbReference type="Proteomes" id="UP000294958"/>
    </source>
</evidence>
<organism evidence="2 4">
    <name type="scientific">Aquamicrobium defluvii</name>
    <dbReference type="NCBI Taxonomy" id="69279"/>
    <lineage>
        <taxon>Bacteria</taxon>
        <taxon>Pseudomonadati</taxon>
        <taxon>Pseudomonadota</taxon>
        <taxon>Alphaproteobacteria</taxon>
        <taxon>Hyphomicrobiales</taxon>
        <taxon>Phyllobacteriaceae</taxon>
        <taxon>Aquamicrobium</taxon>
    </lineage>
</organism>
<dbReference type="RefSeq" id="WP_035024541.1">
    <property type="nucleotide sequence ID" value="NZ_KK073880.1"/>
</dbReference>
<evidence type="ECO:0000256" key="1">
    <source>
        <dbReference type="SAM" id="MobiDB-lite"/>
    </source>
</evidence>
<dbReference type="eggNOG" id="COG3749">
    <property type="taxonomic scope" value="Bacteria"/>
</dbReference>
<feature type="region of interest" description="Disordered" evidence="1">
    <location>
        <begin position="1"/>
        <end position="20"/>
    </location>
</feature>
<name>A0A011UTS8_9HYPH</name>
<dbReference type="AlphaFoldDB" id="A0A011UTS8"/>
<dbReference type="HOGENOM" id="CLU_115811_0_0_5"/>
<gene>
    <name evidence="2" type="ORF">BG36_21435</name>
    <name evidence="3" type="ORF">DES43_104172</name>
</gene>
<dbReference type="Pfam" id="PF06073">
    <property type="entry name" value="DUF934"/>
    <property type="match status" value="1"/>
</dbReference>
<protein>
    <submittedName>
        <fullName evidence="3">Uncharacterized protein (DUF934 family)</fullName>
    </submittedName>
</protein>
<feature type="region of interest" description="Disordered" evidence="1">
    <location>
        <begin position="161"/>
        <end position="186"/>
    </location>
</feature>
<dbReference type="EMBL" id="JENY01000006">
    <property type="protein sequence ID" value="EXL09666.1"/>
    <property type="molecule type" value="Genomic_DNA"/>
</dbReference>